<organism evidence="3 4">
    <name type="scientific">Rhodovulum sulfidophilum</name>
    <name type="common">Rhodobacter sulfidophilus</name>
    <dbReference type="NCBI Taxonomy" id="35806"/>
    <lineage>
        <taxon>Bacteria</taxon>
        <taxon>Pseudomonadati</taxon>
        <taxon>Pseudomonadota</taxon>
        <taxon>Alphaproteobacteria</taxon>
        <taxon>Rhodobacterales</taxon>
        <taxon>Paracoccaceae</taxon>
        <taxon>Rhodovulum</taxon>
    </lineage>
</organism>
<dbReference type="EMBL" id="QFPW01000001">
    <property type="protein sequence ID" value="PZQ52148.1"/>
    <property type="molecule type" value="Genomic_DNA"/>
</dbReference>
<proteinExistence type="predicted"/>
<dbReference type="NCBIfam" id="TIGR00696">
    <property type="entry name" value="wecG_tagA_cpsF"/>
    <property type="match status" value="1"/>
</dbReference>
<keyword evidence="2 3" id="KW-0808">Transferase</keyword>
<dbReference type="Pfam" id="PF03808">
    <property type="entry name" value="Glyco_tran_WecG"/>
    <property type="match status" value="1"/>
</dbReference>
<reference evidence="3 4" key="1">
    <citation type="submission" date="2017-08" db="EMBL/GenBank/DDBJ databases">
        <title>Infants hospitalized years apart are colonized by the same room-sourced microbial strains.</title>
        <authorList>
            <person name="Brooks B."/>
            <person name="Olm M.R."/>
            <person name="Firek B.A."/>
            <person name="Baker R."/>
            <person name="Thomas B.C."/>
            <person name="Morowitz M.J."/>
            <person name="Banfield J.F."/>
        </authorList>
    </citation>
    <scope>NUCLEOTIDE SEQUENCE [LARGE SCALE GENOMIC DNA]</scope>
    <source>
        <strain evidence="3">S2_005_002_R2_34</strain>
    </source>
</reference>
<dbReference type="GO" id="GO:0016758">
    <property type="term" value="F:hexosyltransferase activity"/>
    <property type="evidence" value="ECO:0007669"/>
    <property type="project" value="TreeGrafter"/>
</dbReference>
<sequence length="253" mass="26935">MRNTFSIRVRGVDIAVNMPDAACLLETVRERLRGGEGFAVATLNLDHLVKLRRFPRFRDAYARQDLVTADGNPIVWLSRLAGRPVSLVPGSDLVEPLVALATAEGHAVALLGSTETALARAAAHLGARHPGLRVAARLAPGRNFDPEGPEAGAMIDALRASGARLAFLALGAPKQEIFAARCRAALPALGIVSVGAGLDFLAATQRRAPAWVRRAALEWLWRAAADPRRLGRRYAECAIELPALAVGVARARG</sequence>
<name>A0A2W5NI42_RHOSU</name>
<dbReference type="PANTHER" id="PTHR34136:SF1">
    <property type="entry name" value="UDP-N-ACETYL-D-MANNOSAMINURONIC ACID TRANSFERASE"/>
    <property type="match status" value="1"/>
</dbReference>
<evidence type="ECO:0000256" key="2">
    <source>
        <dbReference type="ARBA" id="ARBA00022679"/>
    </source>
</evidence>
<dbReference type="Proteomes" id="UP000249185">
    <property type="component" value="Unassembled WGS sequence"/>
</dbReference>
<keyword evidence="1" id="KW-0328">Glycosyltransferase</keyword>
<evidence type="ECO:0000256" key="1">
    <source>
        <dbReference type="ARBA" id="ARBA00022676"/>
    </source>
</evidence>
<dbReference type="PANTHER" id="PTHR34136">
    <property type="match status" value="1"/>
</dbReference>
<dbReference type="CDD" id="cd06533">
    <property type="entry name" value="Glyco_transf_WecG_TagA"/>
    <property type="match status" value="1"/>
</dbReference>
<evidence type="ECO:0000313" key="3">
    <source>
        <dbReference type="EMBL" id="PZQ52148.1"/>
    </source>
</evidence>
<gene>
    <name evidence="3" type="ORF">DI556_00290</name>
</gene>
<evidence type="ECO:0000313" key="4">
    <source>
        <dbReference type="Proteomes" id="UP000249185"/>
    </source>
</evidence>
<dbReference type="InterPro" id="IPR004629">
    <property type="entry name" value="WecG_TagA_CpsF"/>
</dbReference>
<protein>
    <submittedName>
        <fullName evidence="3">Glycosyltransferase</fullName>
    </submittedName>
</protein>
<comment type="caution">
    <text evidence="3">The sequence shown here is derived from an EMBL/GenBank/DDBJ whole genome shotgun (WGS) entry which is preliminary data.</text>
</comment>
<accession>A0A2W5NI42</accession>
<dbReference type="AlphaFoldDB" id="A0A2W5NI42"/>